<reference evidence="2" key="1">
    <citation type="submission" date="2020-05" db="UniProtKB">
        <authorList>
            <consortium name="EnsemblMetazoa"/>
        </authorList>
    </citation>
    <scope>IDENTIFICATION</scope>
    <source>
        <strain evidence="2">TTRI</strain>
    </source>
</reference>
<evidence type="ECO:0000256" key="1">
    <source>
        <dbReference type="SAM" id="MobiDB-lite"/>
    </source>
</evidence>
<accession>A0A1A9UVX8</accession>
<dbReference type="Proteomes" id="UP000078200">
    <property type="component" value="Unassembled WGS sequence"/>
</dbReference>
<dbReference type="AlphaFoldDB" id="A0A1A9UVX8"/>
<name>A0A1A9UVX8_GLOAU</name>
<evidence type="ECO:0000313" key="3">
    <source>
        <dbReference type="Proteomes" id="UP000078200"/>
    </source>
</evidence>
<keyword evidence="3" id="KW-1185">Reference proteome</keyword>
<evidence type="ECO:0000313" key="2">
    <source>
        <dbReference type="EnsemblMetazoa" id="GAUT017537-PA"/>
    </source>
</evidence>
<dbReference type="EnsemblMetazoa" id="GAUT017537-RA">
    <property type="protein sequence ID" value="GAUT017537-PA"/>
    <property type="gene ID" value="GAUT017537"/>
</dbReference>
<feature type="region of interest" description="Disordered" evidence="1">
    <location>
        <begin position="194"/>
        <end position="233"/>
    </location>
</feature>
<organism evidence="2 3">
    <name type="scientific">Glossina austeni</name>
    <name type="common">Savannah tsetse fly</name>
    <dbReference type="NCBI Taxonomy" id="7395"/>
    <lineage>
        <taxon>Eukaryota</taxon>
        <taxon>Metazoa</taxon>
        <taxon>Ecdysozoa</taxon>
        <taxon>Arthropoda</taxon>
        <taxon>Hexapoda</taxon>
        <taxon>Insecta</taxon>
        <taxon>Pterygota</taxon>
        <taxon>Neoptera</taxon>
        <taxon>Endopterygota</taxon>
        <taxon>Diptera</taxon>
        <taxon>Brachycera</taxon>
        <taxon>Muscomorpha</taxon>
        <taxon>Hippoboscoidea</taxon>
        <taxon>Glossinidae</taxon>
        <taxon>Glossina</taxon>
    </lineage>
</organism>
<dbReference type="VEuPathDB" id="VectorBase:GAUT017537"/>
<sequence length="233" mass="26989">MSKLEDLLVKKKTTAPILDLSRSLVQNGEEFKRLMEKVPEYKTRPIKVRSDEIKIKEKDFSFKMPRKEQKKLLKSNGERDPLYLYADPIPTEMREVALHELCAVPIDWKMLTTLRPKLKMESEYFSRMIEMGKLQLKTEARDRKEFMLNNCVRKLKNKSGIVETRLHTCPECGEDLCYGKLCTEFSYELFGRIEPKPLKPKPPTGSPTKGKLNGRQKSGGVGLKVKSKKTHNK</sequence>
<proteinExistence type="predicted"/>
<protein>
    <submittedName>
        <fullName evidence="2">Uncharacterized protein</fullName>
    </submittedName>
</protein>